<evidence type="ECO:0000259" key="1">
    <source>
        <dbReference type="PROSITE" id="PS50041"/>
    </source>
</evidence>
<proteinExistence type="predicted"/>
<dbReference type="Ensembl" id="ENSECRT00000000649.1">
    <property type="protein sequence ID" value="ENSECRP00000000636.1"/>
    <property type="gene ID" value="ENSECRG00000000380.1"/>
</dbReference>
<dbReference type="SUPFAM" id="SSF56436">
    <property type="entry name" value="C-type lectin-like"/>
    <property type="match status" value="1"/>
</dbReference>
<organism evidence="2 3">
    <name type="scientific">Erpetoichthys calabaricus</name>
    <name type="common">Rope fish</name>
    <name type="synonym">Calamoichthys calabaricus</name>
    <dbReference type="NCBI Taxonomy" id="27687"/>
    <lineage>
        <taxon>Eukaryota</taxon>
        <taxon>Metazoa</taxon>
        <taxon>Chordata</taxon>
        <taxon>Craniata</taxon>
        <taxon>Vertebrata</taxon>
        <taxon>Euteleostomi</taxon>
        <taxon>Actinopterygii</taxon>
        <taxon>Polypteriformes</taxon>
        <taxon>Polypteridae</taxon>
        <taxon>Erpetoichthys</taxon>
    </lineage>
</organism>
<dbReference type="PANTHER" id="PTHR45784:SF3">
    <property type="entry name" value="C-TYPE LECTIN DOMAIN FAMILY 4 MEMBER K-LIKE-RELATED"/>
    <property type="match status" value="1"/>
</dbReference>
<keyword evidence="3" id="KW-1185">Reference proteome</keyword>
<protein>
    <recommendedName>
        <fullName evidence="1">C-type lectin domain-containing protein</fullName>
    </recommendedName>
</protein>
<accession>A0A8C4REQ1</accession>
<dbReference type="GeneTree" id="ENSGT01150000286973"/>
<evidence type="ECO:0000313" key="3">
    <source>
        <dbReference type="Proteomes" id="UP000694620"/>
    </source>
</evidence>
<sequence>PTVYHTTWYLIPCVYTILYKSAKNWENAQAYCQSLNMDLVMVRSSEENSKLLTLSEKNSAWIGLRLETVSNIWKWVNGEQAQFTNWDSKEPKVHYDKENCATIEQNHQGKWSAMPCEEQNPFICSNGTLLLRIKLHPPPPHASR</sequence>
<dbReference type="Pfam" id="PF00059">
    <property type="entry name" value="Lectin_C"/>
    <property type="match status" value="1"/>
</dbReference>
<dbReference type="Gene3D" id="3.10.100.10">
    <property type="entry name" value="Mannose-Binding Protein A, subunit A"/>
    <property type="match status" value="1"/>
</dbReference>
<dbReference type="InterPro" id="IPR001304">
    <property type="entry name" value="C-type_lectin-like"/>
</dbReference>
<feature type="domain" description="C-type lectin" evidence="1">
    <location>
        <begin position="9"/>
        <end position="125"/>
    </location>
</feature>
<dbReference type="CDD" id="cd00037">
    <property type="entry name" value="CLECT"/>
    <property type="match status" value="1"/>
</dbReference>
<name>A0A8C4REQ1_ERPCA</name>
<evidence type="ECO:0000313" key="2">
    <source>
        <dbReference type="Ensembl" id="ENSECRP00000000636.1"/>
    </source>
</evidence>
<reference evidence="2" key="2">
    <citation type="submission" date="2025-08" db="UniProtKB">
        <authorList>
            <consortium name="Ensembl"/>
        </authorList>
    </citation>
    <scope>IDENTIFICATION</scope>
</reference>
<dbReference type="InterPro" id="IPR016187">
    <property type="entry name" value="CTDL_fold"/>
</dbReference>
<reference evidence="2" key="3">
    <citation type="submission" date="2025-09" db="UniProtKB">
        <authorList>
            <consortium name="Ensembl"/>
        </authorList>
    </citation>
    <scope>IDENTIFICATION</scope>
</reference>
<dbReference type="PROSITE" id="PS50041">
    <property type="entry name" value="C_TYPE_LECTIN_2"/>
    <property type="match status" value="1"/>
</dbReference>
<dbReference type="Proteomes" id="UP000694620">
    <property type="component" value="Chromosome 1"/>
</dbReference>
<dbReference type="SMART" id="SM00034">
    <property type="entry name" value="CLECT"/>
    <property type="match status" value="1"/>
</dbReference>
<reference evidence="2" key="1">
    <citation type="submission" date="2021-06" db="EMBL/GenBank/DDBJ databases">
        <authorList>
            <consortium name="Wellcome Sanger Institute Data Sharing"/>
        </authorList>
    </citation>
    <scope>NUCLEOTIDE SEQUENCE [LARGE SCALE GENOMIC DNA]</scope>
</reference>
<dbReference type="InterPro" id="IPR016186">
    <property type="entry name" value="C-type_lectin-like/link_sf"/>
</dbReference>
<dbReference type="AlphaFoldDB" id="A0A8C4REQ1"/>
<dbReference type="PANTHER" id="PTHR45784">
    <property type="entry name" value="C-TYPE LECTIN DOMAIN FAMILY 20 MEMBER A-RELATED"/>
    <property type="match status" value="1"/>
</dbReference>